<dbReference type="PANTHER" id="PTHR37820">
    <property type="entry name" value="CELL DIVISION PROTEIN DIVIB"/>
    <property type="match status" value="1"/>
</dbReference>
<gene>
    <name evidence="11" type="ORF">DLM86_14010</name>
</gene>
<evidence type="ECO:0000256" key="7">
    <source>
        <dbReference type="ARBA" id="ARBA00023306"/>
    </source>
</evidence>
<evidence type="ECO:0000256" key="9">
    <source>
        <dbReference type="SAM" id="Phobius"/>
    </source>
</evidence>
<dbReference type="InterPro" id="IPR034746">
    <property type="entry name" value="POTRA"/>
</dbReference>
<name>A0A2V5K6W8_9BACL</name>
<feature type="compositionally biased region" description="Basic and acidic residues" evidence="8">
    <location>
        <begin position="267"/>
        <end position="281"/>
    </location>
</feature>
<evidence type="ECO:0000256" key="6">
    <source>
        <dbReference type="ARBA" id="ARBA00023136"/>
    </source>
</evidence>
<keyword evidence="6 9" id="KW-0472">Membrane</keyword>
<evidence type="ECO:0000313" key="11">
    <source>
        <dbReference type="EMBL" id="PYI54572.1"/>
    </source>
</evidence>
<evidence type="ECO:0000256" key="3">
    <source>
        <dbReference type="ARBA" id="ARBA00022618"/>
    </source>
</evidence>
<evidence type="ECO:0000259" key="10">
    <source>
        <dbReference type="PROSITE" id="PS51779"/>
    </source>
</evidence>
<sequence length="281" mass="31724">MQERMPVLREEKKRSRSSRKLLFFLLLLFITLLAVLFFRSSLSEIARIEITGQSALAPEEIGQASGVVVGDNFFGFRSASVEERIRQLPAVEGVIVRKKFPGLLKIEVSEYPQVAFQVNASGGRELLLANGLAIPAKDASLVTDKPILSGWRDDDPWKTQLCEALRRIPDNLLAEISEIKPSPTNVYEDKIKMYTRSQFEVYTTVKYLPDKIKYLEEMMQMMDEQKVDSGVLELLEANTFIPFEMYYDPKKNVPNGSDSKSNGSKTDGTKTDAKDTQKNAN</sequence>
<dbReference type="RefSeq" id="WP_110840629.1">
    <property type="nucleotide sequence ID" value="NZ_QJVJ01000005.1"/>
</dbReference>
<feature type="region of interest" description="Disordered" evidence="8">
    <location>
        <begin position="251"/>
        <end position="281"/>
    </location>
</feature>
<keyword evidence="3 11" id="KW-0132">Cell division</keyword>
<organism evidence="11 12">
    <name type="scientific">Paenibacillus flagellatus</name>
    <dbReference type="NCBI Taxonomy" id="2211139"/>
    <lineage>
        <taxon>Bacteria</taxon>
        <taxon>Bacillati</taxon>
        <taxon>Bacillota</taxon>
        <taxon>Bacilli</taxon>
        <taxon>Bacillales</taxon>
        <taxon>Paenibacillaceae</taxon>
        <taxon>Paenibacillus</taxon>
    </lineage>
</organism>
<dbReference type="GO" id="GO:0051301">
    <property type="term" value="P:cell division"/>
    <property type="evidence" value="ECO:0007669"/>
    <property type="project" value="UniProtKB-KW"/>
</dbReference>
<protein>
    <submittedName>
        <fullName evidence="11">Cell division protein FtsQ</fullName>
    </submittedName>
</protein>
<keyword evidence="7" id="KW-0131">Cell cycle</keyword>
<comment type="caution">
    <text evidence="11">The sequence shown here is derived from an EMBL/GenBank/DDBJ whole genome shotgun (WGS) entry which is preliminary data.</text>
</comment>
<dbReference type="Gene3D" id="3.40.50.10960">
    <property type="match status" value="1"/>
</dbReference>
<reference evidence="11 12" key="1">
    <citation type="submission" date="2018-05" db="EMBL/GenBank/DDBJ databases">
        <title>Paenibacillus flagellatus sp. nov., isolated from selenium mineral soil.</title>
        <authorList>
            <person name="Dai X."/>
        </authorList>
    </citation>
    <scope>NUCLEOTIDE SEQUENCE [LARGE SCALE GENOMIC DNA]</scope>
    <source>
        <strain evidence="11 12">DXL2</strain>
    </source>
</reference>
<dbReference type="EMBL" id="QJVJ01000005">
    <property type="protein sequence ID" value="PYI54572.1"/>
    <property type="molecule type" value="Genomic_DNA"/>
</dbReference>
<evidence type="ECO:0000256" key="8">
    <source>
        <dbReference type="SAM" id="MobiDB-lite"/>
    </source>
</evidence>
<dbReference type="Proteomes" id="UP000247476">
    <property type="component" value="Unassembled WGS sequence"/>
</dbReference>
<dbReference type="AlphaFoldDB" id="A0A2V5K6W8"/>
<keyword evidence="2" id="KW-1003">Cell membrane</keyword>
<dbReference type="InterPro" id="IPR050487">
    <property type="entry name" value="FtsQ_DivIB"/>
</dbReference>
<keyword evidence="5 9" id="KW-1133">Transmembrane helix</keyword>
<feature type="domain" description="POTRA" evidence="10">
    <location>
        <begin position="43"/>
        <end position="111"/>
    </location>
</feature>
<dbReference type="GO" id="GO:0005886">
    <property type="term" value="C:plasma membrane"/>
    <property type="evidence" value="ECO:0007669"/>
    <property type="project" value="TreeGrafter"/>
</dbReference>
<evidence type="ECO:0000256" key="1">
    <source>
        <dbReference type="ARBA" id="ARBA00004370"/>
    </source>
</evidence>
<keyword evidence="4 9" id="KW-0812">Transmembrane</keyword>
<dbReference type="Pfam" id="PF08478">
    <property type="entry name" value="POTRA_1"/>
    <property type="match status" value="1"/>
</dbReference>
<evidence type="ECO:0000256" key="5">
    <source>
        <dbReference type="ARBA" id="ARBA00022989"/>
    </source>
</evidence>
<keyword evidence="12" id="KW-1185">Reference proteome</keyword>
<dbReference type="Gene3D" id="3.10.20.310">
    <property type="entry name" value="membrane protein fhac"/>
    <property type="match status" value="1"/>
</dbReference>
<dbReference type="InterPro" id="IPR013685">
    <property type="entry name" value="POTRA_FtsQ_type"/>
</dbReference>
<dbReference type="OrthoDB" id="2677691at2"/>
<proteinExistence type="predicted"/>
<comment type="subcellular location">
    <subcellularLocation>
        <location evidence="1">Membrane</location>
    </subcellularLocation>
</comment>
<dbReference type="PANTHER" id="PTHR37820:SF1">
    <property type="entry name" value="CELL DIVISION PROTEIN FTSQ"/>
    <property type="match status" value="1"/>
</dbReference>
<evidence type="ECO:0000313" key="12">
    <source>
        <dbReference type="Proteomes" id="UP000247476"/>
    </source>
</evidence>
<feature type="transmembrane region" description="Helical" evidence="9">
    <location>
        <begin position="21"/>
        <end position="38"/>
    </location>
</feature>
<dbReference type="PROSITE" id="PS51779">
    <property type="entry name" value="POTRA"/>
    <property type="match status" value="1"/>
</dbReference>
<feature type="compositionally biased region" description="Polar residues" evidence="8">
    <location>
        <begin position="254"/>
        <end position="264"/>
    </location>
</feature>
<evidence type="ECO:0000256" key="4">
    <source>
        <dbReference type="ARBA" id="ARBA00022692"/>
    </source>
</evidence>
<evidence type="ECO:0000256" key="2">
    <source>
        <dbReference type="ARBA" id="ARBA00022475"/>
    </source>
</evidence>
<accession>A0A2V5K6W8</accession>